<organism evidence="1 2">
    <name type="scientific">Sphaerisporangium melleum</name>
    <dbReference type="NCBI Taxonomy" id="321316"/>
    <lineage>
        <taxon>Bacteria</taxon>
        <taxon>Bacillati</taxon>
        <taxon>Actinomycetota</taxon>
        <taxon>Actinomycetes</taxon>
        <taxon>Streptosporangiales</taxon>
        <taxon>Streptosporangiaceae</taxon>
        <taxon>Sphaerisporangium</taxon>
    </lineage>
</organism>
<evidence type="ECO:0000313" key="1">
    <source>
        <dbReference type="EMBL" id="GGK61684.1"/>
    </source>
</evidence>
<proteinExistence type="predicted"/>
<dbReference type="EMBL" id="BMNT01000001">
    <property type="protein sequence ID" value="GGK61684.1"/>
    <property type="molecule type" value="Genomic_DNA"/>
</dbReference>
<reference evidence="1" key="1">
    <citation type="journal article" date="2014" name="Int. J. Syst. Evol. Microbiol.">
        <title>Complete genome sequence of Corynebacterium casei LMG S-19264T (=DSM 44701T), isolated from a smear-ripened cheese.</title>
        <authorList>
            <consortium name="US DOE Joint Genome Institute (JGI-PGF)"/>
            <person name="Walter F."/>
            <person name="Albersmeier A."/>
            <person name="Kalinowski J."/>
            <person name="Ruckert C."/>
        </authorList>
    </citation>
    <scope>NUCLEOTIDE SEQUENCE</scope>
    <source>
        <strain evidence="1">JCM 13064</strain>
    </source>
</reference>
<dbReference type="Proteomes" id="UP000645217">
    <property type="component" value="Unassembled WGS sequence"/>
</dbReference>
<name>A0A917VBK2_9ACTN</name>
<sequence length="87" mass="9271">MAGIGDLRVSGFTGERDATARNLRAALAEVQRRAALMVADLDRDPTRGTYGGAARNLVSDAGEVARLAGELDMANRLTFLLPDPKED</sequence>
<evidence type="ECO:0000313" key="2">
    <source>
        <dbReference type="Proteomes" id="UP000645217"/>
    </source>
</evidence>
<dbReference type="AlphaFoldDB" id="A0A917VBK2"/>
<comment type="caution">
    <text evidence="1">The sequence shown here is derived from an EMBL/GenBank/DDBJ whole genome shotgun (WGS) entry which is preliminary data.</text>
</comment>
<reference evidence="1" key="2">
    <citation type="submission" date="2020-09" db="EMBL/GenBank/DDBJ databases">
        <authorList>
            <person name="Sun Q."/>
            <person name="Ohkuma M."/>
        </authorList>
    </citation>
    <scope>NUCLEOTIDE SEQUENCE</scope>
    <source>
        <strain evidence="1">JCM 13064</strain>
    </source>
</reference>
<accession>A0A917VBK2</accession>
<keyword evidence="2" id="KW-1185">Reference proteome</keyword>
<protein>
    <submittedName>
        <fullName evidence="1">Uncharacterized protein</fullName>
    </submittedName>
</protein>
<gene>
    <name evidence="1" type="ORF">GCM10007964_01060</name>
</gene>